<dbReference type="SUPFAM" id="SSF52540">
    <property type="entry name" value="P-loop containing nucleoside triphosphate hydrolases"/>
    <property type="match status" value="2"/>
</dbReference>
<dbReference type="Pfam" id="PF16573">
    <property type="entry name" value="CLP1_N"/>
    <property type="match status" value="1"/>
</dbReference>
<evidence type="ECO:0000256" key="4">
    <source>
        <dbReference type="ARBA" id="ARBA00022694"/>
    </source>
</evidence>
<evidence type="ECO:0000259" key="10">
    <source>
        <dbReference type="Pfam" id="PF06807"/>
    </source>
</evidence>
<dbReference type="InterPro" id="IPR028606">
    <property type="entry name" value="Clp1"/>
</dbReference>
<proteinExistence type="inferred from homology"/>
<evidence type="ECO:0000259" key="11">
    <source>
        <dbReference type="Pfam" id="PF16573"/>
    </source>
</evidence>
<dbReference type="Proteomes" id="UP000823872">
    <property type="component" value="Chromosome D1"/>
</dbReference>
<dbReference type="InterPro" id="IPR032324">
    <property type="entry name" value="Clp1_N"/>
</dbReference>
<dbReference type="InterPro" id="IPR038238">
    <property type="entry name" value="Clp1_C_sf"/>
</dbReference>
<feature type="domain" description="Clp1 N-terminal" evidence="11">
    <location>
        <begin position="225"/>
        <end position="316"/>
    </location>
</feature>
<dbReference type="InterPro" id="IPR010655">
    <property type="entry name" value="Clp1_C"/>
</dbReference>
<feature type="binding site" evidence="8">
    <location>
        <begin position="333"/>
        <end position="338"/>
    </location>
    <ligand>
        <name>ATP</name>
        <dbReference type="ChEBI" id="CHEBI:30616"/>
    </ligand>
</feature>
<feature type="domain" description="Clp1 P-loop" evidence="12">
    <location>
        <begin position="330"/>
        <end position="516"/>
    </location>
</feature>
<evidence type="ECO:0000256" key="8">
    <source>
        <dbReference type="HAMAP-Rule" id="MF_03035"/>
    </source>
</evidence>
<reference evidence="13" key="2">
    <citation type="submission" date="2025-08" db="UniProtKB">
        <authorList>
            <consortium name="Ensembl"/>
        </authorList>
    </citation>
    <scope>IDENTIFICATION</scope>
    <source>
        <strain evidence="13">breed Abyssinian</strain>
    </source>
</reference>
<comment type="subunit">
    <text evidence="8">Component of the tRNA splicing endonuclease complex, composed of CLP1, TSEN2, TSEN15, TSEN34 and TSEN54. Component of pre-mRNA cleavage complex II (CF-II). Also associates with numerous components of the pre-mRNA cleavage complex I (CF-I/CFIm), including NUDT21, CPSF2, CPSF3, CPSF6 and CPSF7. Interacts with CSTF2 and SYMPK.</text>
</comment>
<organism evidence="13 14">
    <name type="scientific">Felis catus</name>
    <name type="common">Cat</name>
    <name type="synonym">Felis silvestris catus</name>
    <dbReference type="NCBI Taxonomy" id="9685"/>
    <lineage>
        <taxon>Eukaryota</taxon>
        <taxon>Metazoa</taxon>
        <taxon>Chordata</taxon>
        <taxon>Craniata</taxon>
        <taxon>Vertebrata</taxon>
        <taxon>Euteleostomi</taxon>
        <taxon>Mammalia</taxon>
        <taxon>Eutheria</taxon>
        <taxon>Laurasiatheria</taxon>
        <taxon>Carnivora</taxon>
        <taxon>Feliformia</taxon>
        <taxon>Felidae</taxon>
        <taxon>Felinae</taxon>
        <taxon>Felis</taxon>
    </lineage>
</organism>
<feature type="region of interest" description="Disordered" evidence="9">
    <location>
        <begin position="44"/>
        <end position="158"/>
    </location>
</feature>
<evidence type="ECO:0000256" key="2">
    <source>
        <dbReference type="ARBA" id="ARBA00022596"/>
    </source>
</evidence>
<dbReference type="Pfam" id="PF16575">
    <property type="entry name" value="CLP1_P"/>
    <property type="match status" value="1"/>
</dbReference>
<keyword evidence="6 8" id="KW-0067">ATP-binding</keyword>
<dbReference type="CDD" id="cd01983">
    <property type="entry name" value="SIMIBI"/>
    <property type="match status" value="1"/>
</dbReference>
<dbReference type="HAMAP" id="MF_03035">
    <property type="entry name" value="Clp1"/>
    <property type="match status" value="1"/>
</dbReference>
<evidence type="ECO:0000259" key="12">
    <source>
        <dbReference type="Pfam" id="PF16575"/>
    </source>
</evidence>
<accession>A0ABI7ZT45</accession>
<reference evidence="13 14" key="1">
    <citation type="submission" date="2021-02" db="EMBL/GenBank/DDBJ databases">
        <title>Safari Cat Assemblies.</title>
        <authorList>
            <person name="Bredemeyer K.R."/>
            <person name="Murphy W.J."/>
        </authorList>
    </citation>
    <scope>NUCLEOTIDE SEQUENCE [LARGE SCALE GENOMIC DNA]</scope>
</reference>
<evidence type="ECO:0000313" key="13">
    <source>
        <dbReference type="Ensembl" id="ENSFCTP00005050225.1"/>
    </source>
</evidence>
<sequence>MTAQAGLGQAVLLRFPYSQVSSCSTWGFAHFLTSWLVVPASRRSWDPDGEPTPASRRPSPFPAAGERAHWGDNPQQPRLGNHWLLGGSPPRAGRNRHASYPPARRLRKQYGPPPLPPSASRSKQSFNYNSQKAERLRELNSSRPFSHNYISQGTSRDRGSSIAQVRNRFCFRRGTGRAWRVVGFRSGRELVVLPVWVRGLCRLSSYTEKMGEEASDDKKPTTKFELERETELRFEVEASQSVQLELLAGMAEIFGTELTRNKKFTFDAGAKVAVFTWHGCSLQLSGRTEVAYVSKDTPMLLYLNTHTALEQMRRQAEKEEERGPRVMVVGPTDVGKSTVCRLLLNYAVRLGRRPTYVELDVGQGSVSIPGTMGALYIERPADVEEGFSIQAPLVYHFGSTTPGTNIKLYNKITSRLADVFNQRCEVNRRASVSGCVINTCGWVKGSGYQALVHAASAFEVDVVVVLDQERLYNELKRDLPHFVRTVLLPKSGGVVERSKDFRRECRDERIREYFYGFRGCFYPHAFNVKFSDVKIYKVGAPTIPDSCLPLGMSQEDNQLKLVPVTPGRDMVHHLLSVSTAEGTEENLSETSVAGFIVVTSVDLEHQVFTVLSPAPRPLPKNFLLIMDIRFMDLK</sequence>
<comment type="similarity">
    <text evidence="8">Belongs to the Clp1 family. Clp1 subfamily.</text>
</comment>
<keyword evidence="8" id="KW-0808">Transferase</keyword>
<keyword evidence="7 8" id="KW-0539">Nucleus</keyword>
<feature type="compositionally biased region" description="Low complexity" evidence="9">
    <location>
        <begin position="51"/>
        <end position="64"/>
    </location>
</feature>
<evidence type="ECO:0000256" key="5">
    <source>
        <dbReference type="ARBA" id="ARBA00022741"/>
    </source>
</evidence>
<dbReference type="Gene3D" id="3.40.50.300">
    <property type="entry name" value="P-loop containing nucleotide triphosphate hydrolases"/>
    <property type="match status" value="1"/>
</dbReference>
<dbReference type="InterPro" id="IPR038239">
    <property type="entry name" value="Clp1_N_sf"/>
</dbReference>
<dbReference type="PANTHER" id="PTHR12755:SF6">
    <property type="entry name" value="POLYRIBONUCLEOTIDE 5'-HYDROXYL-KINASE CLP1"/>
    <property type="match status" value="1"/>
</dbReference>
<feature type="compositionally biased region" description="Polar residues" evidence="9">
    <location>
        <begin position="141"/>
        <end position="154"/>
    </location>
</feature>
<feature type="binding site" evidence="8">
    <location>
        <position position="231"/>
    </location>
    <ligand>
        <name>ATP</name>
        <dbReference type="ChEBI" id="CHEBI:30616"/>
    </ligand>
</feature>
<evidence type="ECO:0000256" key="3">
    <source>
        <dbReference type="ARBA" id="ARBA00022664"/>
    </source>
</evidence>
<dbReference type="InterPro" id="IPR032319">
    <property type="entry name" value="CLP1_P"/>
</dbReference>
<keyword evidence="5 8" id="KW-0547">Nucleotide-binding</keyword>
<name>A0ABI7ZT45_FELCA</name>
<comment type="subcellular location">
    <subcellularLocation>
        <location evidence="1 8">Nucleus</location>
    </subcellularLocation>
</comment>
<dbReference type="PANTHER" id="PTHR12755">
    <property type="entry name" value="CLEAVAGE/POLYADENYLATION FACTOR IA SUBUNIT CLP1P"/>
    <property type="match status" value="1"/>
</dbReference>
<dbReference type="Ensembl" id="ENSFCTT00005070599.1">
    <property type="protein sequence ID" value="ENSFCTP00005050225.1"/>
    <property type="gene ID" value="ENSFCTG00005024818.1"/>
</dbReference>
<evidence type="ECO:0000256" key="1">
    <source>
        <dbReference type="ARBA" id="ARBA00004123"/>
    </source>
</evidence>
<evidence type="ECO:0000313" key="14">
    <source>
        <dbReference type="Proteomes" id="UP000823872"/>
    </source>
</evidence>
<comment type="catalytic activity">
    <reaction evidence="8">
        <text>a 5'-end dephospho-ribonucleoside-RNA + ATP = a 5'-end 5'-phospho-ribonucleoside-RNA + ADP + H(+)</text>
        <dbReference type="Rhea" id="RHEA:54580"/>
        <dbReference type="Rhea" id="RHEA-COMP:13936"/>
        <dbReference type="Rhea" id="RHEA-COMP:15179"/>
        <dbReference type="ChEBI" id="CHEBI:15378"/>
        <dbReference type="ChEBI" id="CHEBI:30616"/>
        <dbReference type="ChEBI" id="CHEBI:138282"/>
        <dbReference type="ChEBI" id="CHEBI:138284"/>
        <dbReference type="ChEBI" id="CHEBI:456216"/>
        <dbReference type="EC" id="2.7.1.78"/>
    </reaction>
</comment>
<keyword evidence="14" id="KW-1185">Reference proteome</keyword>
<dbReference type="EC" id="2.7.1.78" evidence="8"/>
<dbReference type="Gene3D" id="2.60.120.1030">
    <property type="entry name" value="Clp1, DNA binding domain"/>
    <property type="match status" value="1"/>
</dbReference>
<keyword evidence="2 8" id="KW-0533">Nickel</keyword>
<keyword evidence="4 8" id="KW-0819">tRNA processing</keyword>
<evidence type="ECO:0000256" key="9">
    <source>
        <dbReference type="SAM" id="MobiDB-lite"/>
    </source>
</evidence>
<keyword evidence="8" id="KW-0460">Magnesium</keyword>
<protein>
    <recommendedName>
        <fullName evidence="8">Polyribonucleotide 5'-hydroxyl-kinase Clp1</fullName>
        <ecNumber evidence="8">2.7.1.78</ecNumber>
    </recommendedName>
    <alternativeName>
        <fullName evidence="8">Polyadenylation factor Clp1</fullName>
    </alternativeName>
    <alternativeName>
        <fullName evidence="8">Polynucleotide kinase Clp1</fullName>
    </alternativeName>
    <alternativeName>
        <fullName evidence="8">Pre-mRNA cleavage complex II protein Clp1</fullName>
    </alternativeName>
</protein>
<evidence type="ECO:0000256" key="7">
    <source>
        <dbReference type="ARBA" id="ARBA00023242"/>
    </source>
</evidence>
<evidence type="ECO:0000256" key="6">
    <source>
        <dbReference type="ARBA" id="ARBA00022840"/>
    </source>
</evidence>
<comment type="catalytic activity">
    <reaction evidence="8">
        <text>a 5'-end dephospho-2'-deoxyribonucleoside-DNA + ATP = a 5'-end 5'-phospho-2'-deoxyribonucleoside-DNA + ADP + H(+)</text>
        <dbReference type="Rhea" id="RHEA:15669"/>
        <dbReference type="Rhea" id="RHEA-COMP:13180"/>
        <dbReference type="Rhea" id="RHEA-COMP:13184"/>
        <dbReference type="ChEBI" id="CHEBI:15378"/>
        <dbReference type="ChEBI" id="CHEBI:30616"/>
        <dbReference type="ChEBI" id="CHEBI:136412"/>
        <dbReference type="ChEBI" id="CHEBI:136416"/>
        <dbReference type="ChEBI" id="CHEBI:456216"/>
        <dbReference type="EC" id="2.7.1.78"/>
    </reaction>
</comment>
<dbReference type="InterPro" id="IPR045116">
    <property type="entry name" value="Clp1/Grc3"/>
</dbReference>
<dbReference type="InterPro" id="IPR027417">
    <property type="entry name" value="P-loop_NTPase"/>
</dbReference>
<comment type="function">
    <text evidence="8">Polynucleotide kinase that can phosphorylate the 5'-hydroxyl groups of double-stranded RNA (dsRNA), single-stranded RNA (ssRNA), double stranded DNA (dsDNA) and double-stranded DNA:RNA hybrids. dsRNA is phosphorylated more efficiently than dsDNA, and the RNA component of a DNA:RNA hybrid is phosphorylated more efficiently than the DNA component. Appears to have roles in both tRNA splicing and mRNA 3'-end formation. Component of the tRNA splicing endonuclease complex. Phosphorylates the 5'-terminus of the tRNA 3'-exon during tRNA splicing; this phosphorylation event is a prerequisite for the subsequent ligation of the two exon halves and the production of a mature tRNA. Component of the pre-mRNA cleavage complex II (CF-II), which seems to be required for mRNA 3'-end formation. Also phosphorylates the 5'-terminus of exogenously introduced short interfering RNAs (siRNAs), which is a necessary prerequisite for their incorporation into the RNA-induced silencing complex (RISC). However, endogenous siRNAs and microRNAs (miRNAs) that are produced by the cleavage of dsRNA precursors by DICER1 already contain a 5'-phosphate group, so this protein may be dispensible for normal RNA-mediated gene silencing.</text>
</comment>
<gene>
    <name evidence="8 13" type="primary">CLP1</name>
</gene>
<keyword evidence="3 8" id="KW-0507">mRNA processing</keyword>
<dbReference type="Pfam" id="PF06807">
    <property type="entry name" value="Clp1"/>
    <property type="match status" value="1"/>
</dbReference>
<comment type="cofactor">
    <cofactor evidence="8">
        <name>Mg(2+)</name>
        <dbReference type="ChEBI" id="CHEBI:18420"/>
    </cofactor>
    <cofactor evidence="8">
        <name>Mn(2+)</name>
        <dbReference type="ChEBI" id="CHEBI:29035"/>
    </cofactor>
    <cofactor evidence="8">
        <name>Ni(2+)</name>
        <dbReference type="ChEBI" id="CHEBI:49786"/>
    </cofactor>
</comment>
<reference evidence="13" key="3">
    <citation type="submission" date="2025-09" db="UniProtKB">
        <authorList>
            <consortium name="Ensembl"/>
        </authorList>
    </citation>
    <scope>IDENTIFICATION</scope>
    <source>
        <strain evidence="13">breed Abyssinian</strain>
    </source>
</reference>
<feature type="compositionally biased region" description="Polar residues" evidence="9">
    <location>
        <begin position="119"/>
        <end position="131"/>
    </location>
</feature>
<dbReference type="Gene3D" id="2.40.30.330">
    <property type="entry name" value="Pre-mRNA cleavage complex subunit Clp1, C-terminal domain"/>
    <property type="match status" value="1"/>
</dbReference>
<feature type="binding site" evidence="8">
    <location>
        <position position="271"/>
    </location>
    <ligand>
        <name>ATP</name>
        <dbReference type="ChEBI" id="CHEBI:30616"/>
    </ligand>
</feature>
<dbReference type="GeneTree" id="ENSGT00940000153668"/>
<keyword evidence="8" id="KW-0464">Manganese</keyword>
<keyword evidence="8" id="KW-0418">Kinase</keyword>
<feature type="domain" description="Clp1 C-terminal" evidence="10">
    <location>
        <begin position="522"/>
        <end position="632"/>
    </location>
</feature>